<dbReference type="Proteomes" id="UP001085076">
    <property type="component" value="Miscellaneous, Linkage group lg04"/>
</dbReference>
<dbReference type="CDD" id="cd20405">
    <property type="entry name" value="Tudor_Agenet_AtDUF_rpt1_3"/>
    <property type="match status" value="2"/>
</dbReference>
<reference evidence="6" key="2">
    <citation type="journal article" date="2022" name="Hortic Res">
        <title>The genome of Dioscorea zingiberensis sheds light on the biosynthesis, origin and evolution of the medicinally important diosgenin saponins.</title>
        <authorList>
            <person name="Li Y."/>
            <person name="Tan C."/>
            <person name="Li Z."/>
            <person name="Guo J."/>
            <person name="Li S."/>
            <person name="Chen X."/>
            <person name="Wang C."/>
            <person name="Dai X."/>
            <person name="Yang H."/>
            <person name="Song W."/>
            <person name="Hou L."/>
            <person name="Xu J."/>
            <person name="Tong Z."/>
            <person name="Xu A."/>
            <person name="Yuan X."/>
            <person name="Wang W."/>
            <person name="Yang Q."/>
            <person name="Chen L."/>
            <person name="Sun Z."/>
            <person name="Wang K."/>
            <person name="Pan B."/>
            <person name="Chen J."/>
            <person name="Bao Y."/>
            <person name="Liu F."/>
            <person name="Qi X."/>
            <person name="Gang D.R."/>
            <person name="Wen J."/>
            <person name="Li J."/>
        </authorList>
    </citation>
    <scope>NUCLEOTIDE SEQUENCE</scope>
    <source>
        <strain evidence="6">Dzin_1.0</strain>
    </source>
</reference>
<feature type="domain" description="Agenet" evidence="5">
    <location>
        <begin position="79"/>
        <end position="134"/>
    </location>
</feature>
<dbReference type="EMBL" id="JAGGNH010000004">
    <property type="protein sequence ID" value="KAJ0974389.1"/>
    <property type="molecule type" value="Genomic_DNA"/>
</dbReference>
<dbReference type="SMART" id="SM00743">
    <property type="entry name" value="Agenet"/>
    <property type="match status" value="4"/>
</dbReference>
<evidence type="ECO:0000256" key="3">
    <source>
        <dbReference type="SAM" id="Coils"/>
    </source>
</evidence>
<dbReference type="PANTHER" id="PTHR31917:SF147">
    <property type="entry name" value="AGENET DOMAIN-CONTAINING PROTEIN"/>
    <property type="match status" value="1"/>
</dbReference>
<feature type="compositionally biased region" description="Polar residues" evidence="4">
    <location>
        <begin position="415"/>
        <end position="434"/>
    </location>
</feature>
<dbReference type="InterPro" id="IPR007930">
    <property type="entry name" value="DUF724"/>
</dbReference>
<keyword evidence="7" id="KW-1185">Reference proteome</keyword>
<organism evidence="6 7">
    <name type="scientific">Dioscorea zingiberensis</name>
    <dbReference type="NCBI Taxonomy" id="325984"/>
    <lineage>
        <taxon>Eukaryota</taxon>
        <taxon>Viridiplantae</taxon>
        <taxon>Streptophyta</taxon>
        <taxon>Embryophyta</taxon>
        <taxon>Tracheophyta</taxon>
        <taxon>Spermatophyta</taxon>
        <taxon>Magnoliopsida</taxon>
        <taxon>Liliopsida</taxon>
        <taxon>Dioscoreales</taxon>
        <taxon>Dioscoreaceae</taxon>
        <taxon>Dioscorea</taxon>
    </lineage>
</organism>
<dbReference type="Pfam" id="PF05266">
    <property type="entry name" value="DUF724"/>
    <property type="match status" value="2"/>
</dbReference>
<gene>
    <name evidence="6" type="ORF">J5N97_016354</name>
</gene>
<proteinExistence type="predicted"/>
<comment type="caution">
    <text evidence="6">The sequence shown here is derived from an EMBL/GenBank/DDBJ whole genome shotgun (WGS) entry which is preliminary data.</text>
</comment>
<dbReference type="CDD" id="cd20406">
    <property type="entry name" value="Tudor_Agenet_AtDUF_rpt2_4"/>
    <property type="match status" value="1"/>
</dbReference>
<evidence type="ECO:0000256" key="2">
    <source>
        <dbReference type="ARBA" id="ARBA00022604"/>
    </source>
</evidence>
<dbReference type="InterPro" id="IPR008395">
    <property type="entry name" value="Agenet-like_dom"/>
</dbReference>
<keyword evidence="1" id="KW-0813">Transport</keyword>
<evidence type="ECO:0000313" key="7">
    <source>
        <dbReference type="Proteomes" id="UP001085076"/>
    </source>
</evidence>
<name>A0A9D5HFB5_9LILI</name>
<evidence type="ECO:0000256" key="4">
    <source>
        <dbReference type="SAM" id="MobiDB-lite"/>
    </source>
</evidence>
<feature type="domain" description="Agenet" evidence="5">
    <location>
        <begin position="151"/>
        <end position="224"/>
    </location>
</feature>
<feature type="domain" description="Agenet" evidence="5">
    <location>
        <begin position="227"/>
        <end position="284"/>
    </location>
</feature>
<sequence length="882" mass="100058">MGIDTSGGFEIGDQIEVSCDDEGFHGAWYEATVARCFTGNRRFSVVYNSLLSDTHPSQPLEEVVTASHVRPRPPRSRKRAFDVFQLVEGYHKDGWWPGVVAGIHGKKFLVCFPSTREKVEFPVSMVRPRLRWRKGRWIPAGEEEVDALKEVKFSVGTQVEVTQDKEIFGASWLPGNVVRVVGDTYFLVEYENPKPDDMVCAEGSGRFREIVDLQYMRPSPPDTVYVKEFYIQDEVEVLVSGMWLAGVVAKIKLFGSKYVVRLKYKEVEEEFDLSELRLRCDWNDGQWICVSMHKRRKRAIEGKTKLIDGRLKSGVEGSTPQFPVSGIANEPSEPLSLNIIVACKGKRRSRKKQVSKHSLSPDSVSKLHCGKRKSEEPQLDIVKPKQKTADGSGSEDQCMSPQTQKNSKKEEEQCNSESYLQEKSIASSQLASESPPNPTSEDLLYEQFKGNLYEVNGTHDISTAETGNHVNSNGSNVSHTKRRKKIAVRNSNRLRKSLDLVLREEPAEEERMETSYIPQNKSTIPENASAGCKVDHIEKTADLIVENEQTRKKVERPTHIQSGYLNNEIESGNVDHIEKTADLVVENEQTRKKVEHPTPNQSGYLNNEIESGKVDHIEKTADLVVENEQTRKKVEHPAPNQSGYLNNEIESGCTGNGVTRNEFTTPIGDIIGDLAETYQELIPNWLSLNGSTVEKDRASRKLLVDNSTEKEHVLPFEKNSVMWETVESMEIFRILPQQPHFRPLEQYCEEFRGRNGNRLKALSPLEANGFNVQPLRSRIEQLLEIKSDQSLYEMKRALLENQILEHSNENARYDAAISELDKNISEVEETLARLHKKLATTLKQKETNDSKIVRMQLDLQTTEEAYLLAERDFQAALVALWG</sequence>
<protein>
    <recommendedName>
        <fullName evidence="5">Agenet domain-containing protein</fullName>
    </recommendedName>
</protein>
<feature type="domain" description="Agenet" evidence="5">
    <location>
        <begin position="7"/>
        <end position="77"/>
    </location>
</feature>
<feature type="compositionally biased region" description="Polar residues" evidence="4">
    <location>
        <begin position="389"/>
        <end position="405"/>
    </location>
</feature>
<dbReference type="AlphaFoldDB" id="A0A9D5HFB5"/>
<reference evidence="6" key="1">
    <citation type="submission" date="2021-03" db="EMBL/GenBank/DDBJ databases">
        <authorList>
            <person name="Li Z."/>
            <person name="Yang C."/>
        </authorList>
    </citation>
    <scope>NUCLEOTIDE SEQUENCE</scope>
    <source>
        <strain evidence="6">Dzin_1.0</strain>
        <tissue evidence="6">Leaf</tissue>
    </source>
</reference>
<keyword evidence="3" id="KW-0175">Coiled coil</keyword>
<dbReference type="PANTHER" id="PTHR31917">
    <property type="entry name" value="AGENET DOMAIN-CONTAINING PROTEIN-RELATED"/>
    <property type="match status" value="1"/>
</dbReference>
<accession>A0A9D5HFB5</accession>
<feature type="region of interest" description="Disordered" evidence="4">
    <location>
        <begin position="628"/>
        <end position="647"/>
    </location>
</feature>
<dbReference type="OrthoDB" id="938602at2759"/>
<feature type="coiled-coil region" evidence="3">
    <location>
        <begin position="810"/>
        <end position="844"/>
    </location>
</feature>
<feature type="region of interest" description="Disordered" evidence="4">
    <location>
        <begin position="348"/>
        <end position="442"/>
    </location>
</feature>
<keyword evidence="2" id="KW-0341">Growth regulation</keyword>
<evidence type="ECO:0000256" key="1">
    <source>
        <dbReference type="ARBA" id="ARBA00022448"/>
    </source>
</evidence>
<dbReference type="Pfam" id="PF05641">
    <property type="entry name" value="Agenet"/>
    <property type="match status" value="3"/>
</dbReference>
<dbReference type="InterPro" id="IPR014002">
    <property type="entry name" value="Agenet_dom_plant"/>
</dbReference>
<evidence type="ECO:0000313" key="6">
    <source>
        <dbReference type="EMBL" id="KAJ0974389.1"/>
    </source>
</evidence>
<feature type="compositionally biased region" description="Low complexity" evidence="4">
    <location>
        <begin position="466"/>
        <end position="478"/>
    </location>
</feature>
<evidence type="ECO:0000259" key="5">
    <source>
        <dbReference type="SMART" id="SM00743"/>
    </source>
</evidence>
<feature type="region of interest" description="Disordered" evidence="4">
    <location>
        <begin position="463"/>
        <end position="483"/>
    </location>
</feature>